<keyword evidence="11" id="KW-0067">ATP-binding</keyword>
<dbReference type="PANTHER" id="PTHR47832:SF1">
    <property type="entry name" value="DNA PHOTOLYASE"/>
    <property type="match status" value="1"/>
</dbReference>
<feature type="domain" description="AGC-kinase C-terminal" evidence="16">
    <location>
        <begin position="1618"/>
        <end position="1718"/>
    </location>
</feature>
<feature type="region of interest" description="Disordered" evidence="14">
    <location>
        <begin position="966"/>
        <end position="1000"/>
    </location>
</feature>
<feature type="domain" description="Protein kinase" evidence="15">
    <location>
        <begin position="1329"/>
        <end position="1617"/>
    </location>
</feature>
<dbReference type="Proteomes" id="UP000327157">
    <property type="component" value="Chromosome 1"/>
</dbReference>
<evidence type="ECO:0000259" key="16">
    <source>
        <dbReference type="PROSITE" id="PS51285"/>
    </source>
</evidence>
<feature type="region of interest" description="Disordered" evidence="14">
    <location>
        <begin position="1174"/>
        <end position="1194"/>
    </location>
</feature>
<dbReference type="InterPro" id="IPR008271">
    <property type="entry name" value="Ser/Thr_kinase_AS"/>
</dbReference>
<dbReference type="Gene3D" id="1.10.510.10">
    <property type="entry name" value="Transferase(Phosphotransferase) domain 1"/>
    <property type="match status" value="1"/>
</dbReference>
<dbReference type="Gene3D" id="3.40.50.620">
    <property type="entry name" value="HUPs"/>
    <property type="match status" value="1"/>
</dbReference>
<evidence type="ECO:0000256" key="11">
    <source>
        <dbReference type="ARBA" id="ARBA00022840"/>
    </source>
</evidence>
<feature type="compositionally biased region" description="Basic and acidic residues" evidence="14">
    <location>
        <begin position="986"/>
        <end position="1000"/>
    </location>
</feature>
<feature type="compositionally biased region" description="Polar residues" evidence="14">
    <location>
        <begin position="1177"/>
        <end position="1194"/>
    </location>
</feature>
<dbReference type="SUPFAM" id="SSF56112">
    <property type="entry name" value="Protein kinase-like (PK-like)"/>
    <property type="match status" value="1"/>
</dbReference>
<evidence type="ECO:0000256" key="8">
    <source>
        <dbReference type="ARBA" id="ARBA00022771"/>
    </source>
</evidence>
<evidence type="ECO:0000256" key="12">
    <source>
        <dbReference type="ARBA" id="ARBA00047899"/>
    </source>
</evidence>
<evidence type="ECO:0000313" key="19">
    <source>
        <dbReference type="Proteomes" id="UP000327157"/>
    </source>
</evidence>
<keyword evidence="9" id="KW-0418">Kinase</keyword>
<comment type="caution">
    <text evidence="18">The sequence shown here is derived from an EMBL/GenBank/DDBJ whole genome shotgun (WGS) entry which is preliminary data.</text>
</comment>
<dbReference type="Gene3D" id="3.30.200.20">
    <property type="entry name" value="Phosphorylase Kinase, domain 1"/>
    <property type="match status" value="1"/>
</dbReference>
<comment type="catalytic activity">
    <reaction evidence="13">
        <text>L-seryl-[protein] + ATP = O-phospho-L-seryl-[protein] + ADP + H(+)</text>
        <dbReference type="Rhea" id="RHEA:17989"/>
        <dbReference type="Rhea" id="RHEA-COMP:9863"/>
        <dbReference type="Rhea" id="RHEA-COMP:11604"/>
        <dbReference type="ChEBI" id="CHEBI:15378"/>
        <dbReference type="ChEBI" id="CHEBI:29999"/>
        <dbReference type="ChEBI" id="CHEBI:30616"/>
        <dbReference type="ChEBI" id="CHEBI:83421"/>
        <dbReference type="ChEBI" id="CHEBI:456216"/>
        <dbReference type="EC" id="2.7.11.1"/>
    </reaction>
</comment>
<dbReference type="InterPro" id="IPR000073">
    <property type="entry name" value="AB_hydrolase_1"/>
</dbReference>
<keyword evidence="6" id="KW-0479">Metal-binding</keyword>
<evidence type="ECO:0000256" key="6">
    <source>
        <dbReference type="ARBA" id="ARBA00022723"/>
    </source>
</evidence>
<keyword evidence="4" id="KW-0597">Phosphoprotein</keyword>
<dbReference type="InterPro" id="IPR058783">
    <property type="entry name" value="IREH1/IRE-like_N"/>
</dbReference>
<evidence type="ECO:0000256" key="13">
    <source>
        <dbReference type="ARBA" id="ARBA00048679"/>
    </source>
</evidence>
<dbReference type="PROSITE" id="PS51645">
    <property type="entry name" value="PHR_CRY_ALPHA_BETA"/>
    <property type="match status" value="1"/>
</dbReference>
<dbReference type="InterPro" id="IPR006050">
    <property type="entry name" value="DNA_photolyase_N"/>
</dbReference>
<keyword evidence="5" id="KW-0808">Transferase</keyword>
<dbReference type="InterPro" id="IPR014729">
    <property type="entry name" value="Rossmann-like_a/b/a_fold"/>
</dbReference>
<dbReference type="SUPFAM" id="SSF53474">
    <property type="entry name" value="alpha/beta-Hydrolases"/>
    <property type="match status" value="1"/>
</dbReference>
<keyword evidence="10" id="KW-0862">Zinc</keyword>
<comment type="similarity">
    <text evidence="1">Belongs to the protein kinase superfamily. AGC Ser/Thr protein kinase family.</text>
</comment>
<evidence type="ECO:0000256" key="10">
    <source>
        <dbReference type="ARBA" id="ARBA00022833"/>
    </source>
</evidence>
<dbReference type="InterPro" id="IPR036155">
    <property type="entry name" value="Crypto/Photolyase_N_sf"/>
</dbReference>
<dbReference type="GO" id="GO:0008270">
    <property type="term" value="F:zinc ion binding"/>
    <property type="evidence" value="ECO:0007669"/>
    <property type="project" value="UniProtKB-KW"/>
</dbReference>
<feature type="region of interest" description="Disordered" evidence="14">
    <location>
        <begin position="1484"/>
        <end position="1516"/>
    </location>
</feature>
<dbReference type="EMBL" id="SMOL01000768">
    <property type="protein sequence ID" value="KAB2598537.1"/>
    <property type="molecule type" value="Genomic_DNA"/>
</dbReference>
<keyword evidence="19" id="KW-1185">Reference proteome</keyword>
<proteinExistence type="inferred from homology"/>
<name>A0A5N5F6I0_9ROSA</name>
<evidence type="ECO:0000256" key="3">
    <source>
        <dbReference type="ARBA" id="ARBA00022527"/>
    </source>
</evidence>
<feature type="compositionally biased region" description="Basic and acidic residues" evidence="14">
    <location>
        <begin position="1499"/>
        <end position="1511"/>
    </location>
</feature>
<reference evidence="19" key="2">
    <citation type="submission" date="2019-10" db="EMBL/GenBank/DDBJ databases">
        <title>A de novo genome assembly of a pear dwarfing rootstock.</title>
        <authorList>
            <person name="Wang F."/>
            <person name="Wang J."/>
            <person name="Li S."/>
            <person name="Zhang Y."/>
            <person name="Fang M."/>
            <person name="Ma L."/>
            <person name="Zhao Y."/>
            <person name="Jiang S."/>
        </authorList>
    </citation>
    <scope>NUCLEOTIDE SEQUENCE [LARGE SCALE GENOMIC DNA]</scope>
</reference>
<evidence type="ECO:0000256" key="2">
    <source>
        <dbReference type="ARBA" id="ARBA00012513"/>
    </source>
</evidence>
<dbReference type="InterPro" id="IPR011009">
    <property type="entry name" value="Kinase-like_dom_sf"/>
</dbReference>
<dbReference type="GO" id="GO:0005524">
    <property type="term" value="F:ATP binding"/>
    <property type="evidence" value="ECO:0007669"/>
    <property type="project" value="UniProtKB-KW"/>
</dbReference>
<evidence type="ECO:0000256" key="5">
    <source>
        <dbReference type="ARBA" id="ARBA00022679"/>
    </source>
</evidence>
<dbReference type="Gene3D" id="3.40.50.1820">
    <property type="entry name" value="alpha/beta hydrolase"/>
    <property type="match status" value="1"/>
</dbReference>
<dbReference type="Pfam" id="PF12697">
    <property type="entry name" value="Abhydrolase_6"/>
    <property type="match status" value="1"/>
</dbReference>
<evidence type="ECO:0000256" key="4">
    <source>
        <dbReference type="ARBA" id="ARBA00022553"/>
    </source>
</evidence>
<dbReference type="Pfam" id="PF00069">
    <property type="entry name" value="Pkinase"/>
    <property type="match status" value="1"/>
</dbReference>
<gene>
    <name evidence="18" type="ORF">D8674_001457</name>
</gene>
<dbReference type="OrthoDB" id="162894at2759"/>
<accession>A0A5N5F6I0</accession>
<evidence type="ECO:0000256" key="14">
    <source>
        <dbReference type="SAM" id="MobiDB-lite"/>
    </source>
</evidence>
<dbReference type="CDD" id="cd05579">
    <property type="entry name" value="STKc_MAST_like"/>
    <property type="match status" value="1"/>
</dbReference>
<reference evidence="18 19" key="3">
    <citation type="submission" date="2019-11" db="EMBL/GenBank/DDBJ databases">
        <title>A de novo genome assembly of a pear dwarfing rootstock.</title>
        <authorList>
            <person name="Wang F."/>
            <person name="Wang J."/>
            <person name="Li S."/>
            <person name="Zhang Y."/>
            <person name="Fang M."/>
            <person name="Ma L."/>
            <person name="Zhao Y."/>
            <person name="Jiang S."/>
        </authorList>
    </citation>
    <scope>NUCLEOTIDE SEQUENCE [LARGE SCALE GENOMIC DNA]</scope>
    <source>
        <strain evidence="18">S2</strain>
        <tissue evidence="18">Leaf</tissue>
    </source>
</reference>
<dbReference type="PROSITE" id="PS50011">
    <property type="entry name" value="PROTEIN_KINASE_DOM"/>
    <property type="match status" value="1"/>
</dbReference>
<dbReference type="SUPFAM" id="SSF52425">
    <property type="entry name" value="Cryptochrome/photolyase, N-terminal domain"/>
    <property type="match status" value="1"/>
</dbReference>
<keyword evidence="8" id="KW-0863">Zinc-finger</keyword>
<evidence type="ECO:0000259" key="15">
    <source>
        <dbReference type="PROSITE" id="PS50011"/>
    </source>
</evidence>
<feature type="domain" description="Photolyase/cryptochrome alpha/beta" evidence="17">
    <location>
        <begin position="45"/>
        <end position="176"/>
    </location>
</feature>
<evidence type="ECO:0000313" key="18">
    <source>
        <dbReference type="EMBL" id="KAB2598537.1"/>
    </source>
</evidence>
<dbReference type="PANTHER" id="PTHR47832">
    <property type="entry name" value="DNA PHOTOLYASE"/>
    <property type="match status" value="1"/>
</dbReference>
<dbReference type="GO" id="GO:0004674">
    <property type="term" value="F:protein serine/threonine kinase activity"/>
    <property type="evidence" value="ECO:0007669"/>
    <property type="project" value="UniProtKB-KW"/>
</dbReference>
<dbReference type="FunFam" id="3.30.200.20:FF:000147">
    <property type="entry name" value="probable serine/threonine protein kinase IREH1"/>
    <property type="match status" value="1"/>
</dbReference>
<dbReference type="SMART" id="SM00220">
    <property type="entry name" value="S_TKc"/>
    <property type="match status" value="1"/>
</dbReference>
<dbReference type="InterPro" id="IPR029058">
    <property type="entry name" value="AB_hydrolase_fold"/>
</dbReference>
<evidence type="ECO:0000259" key="17">
    <source>
        <dbReference type="PROSITE" id="PS51645"/>
    </source>
</evidence>
<keyword evidence="7" id="KW-0547">Nucleotide-binding</keyword>
<dbReference type="EC" id="2.7.11.1" evidence="2"/>
<evidence type="ECO:0000256" key="1">
    <source>
        <dbReference type="ARBA" id="ARBA00009903"/>
    </source>
</evidence>
<comment type="catalytic activity">
    <reaction evidence="12">
        <text>L-threonyl-[protein] + ATP = O-phospho-L-threonyl-[protein] + ADP + H(+)</text>
        <dbReference type="Rhea" id="RHEA:46608"/>
        <dbReference type="Rhea" id="RHEA-COMP:11060"/>
        <dbReference type="Rhea" id="RHEA-COMP:11605"/>
        <dbReference type="ChEBI" id="CHEBI:15378"/>
        <dbReference type="ChEBI" id="CHEBI:30013"/>
        <dbReference type="ChEBI" id="CHEBI:30616"/>
        <dbReference type="ChEBI" id="CHEBI:61977"/>
        <dbReference type="ChEBI" id="CHEBI:456216"/>
        <dbReference type="EC" id="2.7.11.1"/>
    </reaction>
</comment>
<keyword evidence="3" id="KW-0723">Serine/threonine-protein kinase</keyword>
<dbReference type="PROSITE" id="PS00108">
    <property type="entry name" value="PROTEIN_KINASE_ST"/>
    <property type="match status" value="1"/>
</dbReference>
<dbReference type="InterPro" id="IPR000961">
    <property type="entry name" value="AGC-kinase_C"/>
</dbReference>
<dbReference type="PROSITE" id="PS51285">
    <property type="entry name" value="AGC_KINASE_CTER"/>
    <property type="match status" value="1"/>
</dbReference>
<evidence type="ECO:0000256" key="7">
    <source>
        <dbReference type="ARBA" id="ARBA00022741"/>
    </source>
</evidence>
<dbReference type="InterPro" id="IPR000719">
    <property type="entry name" value="Prot_kinase_dom"/>
</dbReference>
<dbReference type="Pfam" id="PF00875">
    <property type="entry name" value="DNA_photolyase"/>
    <property type="match status" value="1"/>
</dbReference>
<organism evidence="18 19">
    <name type="scientific">Pyrus ussuriensis x Pyrus communis</name>
    <dbReference type="NCBI Taxonomy" id="2448454"/>
    <lineage>
        <taxon>Eukaryota</taxon>
        <taxon>Viridiplantae</taxon>
        <taxon>Streptophyta</taxon>
        <taxon>Embryophyta</taxon>
        <taxon>Tracheophyta</taxon>
        <taxon>Spermatophyta</taxon>
        <taxon>Magnoliopsida</taxon>
        <taxon>eudicotyledons</taxon>
        <taxon>Gunneridae</taxon>
        <taxon>Pentapetalae</taxon>
        <taxon>rosids</taxon>
        <taxon>fabids</taxon>
        <taxon>Rosales</taxon>
        <taxon>Rosaceae</taxon>
        <taxon>Amygdaloideae</taxon>
        <taxon>Maleae</taxon>
        <taxon>Pyrus</taxon>
    </lineage>
</organism>
<evidence type="ECO:0000256" key="9">
    <source>
        <dbReference type="ARBA" id="ARBA00022777"/>
    </source>
</evidence>
<dbReference type="Pfam" id="PF26031">
    <property type="entry name" value="IREH1"/>
    <property type="match status" value="1"/>
</dbReference>
<reference evidence="18 19" key="1">
    <citation type="submission" date="2019-09" db="EMBL/GenBank/DDBJ databases">
        <authorList>
            <person name="Ou C."/>
        </authorList>
    </citation>
    <scope>NUCLEOTIDE SEQUENCE [LARGE SCALE GENOMIC DNA]</scope>
    <source>
        <strain evidence="18">S2</strain>
        <tissue evidence="18">Leaf</tissue>
    </source>
</reference>
<protein>
    <recommendedName>
        <fullName evidence="2">non-specific serine/threonine protein kinase</fullName>
        <ecNumber evidence="2">2.7.11.1</ecNumber>
    </recommendedName>
</protein>
<sequence>MASLVTFLQFPSLSSSPNTFCISPKRCPLNFKAQISVNGTQKPAGVAVVWLKHDLRIDDHPALLAASNHSAVVPIYVFDHRIISRFPEKMQETVLIALQDLRSSLKDKGANLMIRLGNAENVIQELVKEVQFVSTVYAEEEVEYGLRKMTDSVRDTLAAMRSSPNFVLWRTPFYDVKSLKGIPDSYDEFTKLRLPVTLPLSAATLTDGNMEVDWGPIPTFNDLKQFIKENPCKMEQSWNSMKEMCTETILMKEFLKPGQRNLNNSSSRHVQFPSKKRENSMFVTTKGNSLGGGMSNALKALGAYLRYLEGTERDHYWWKIHEQMPCAESRDGASFTTLFGPALFLGILSRRRVYFETLKYKKEQDSGFLSPFGYSSATIAATVDSVCSMEWYLLVALKSQLSDDRRFDIRIWRWKGYLIQYTVVGEEGPATLLVHGFGAFLEHYRDNIRAIAEGGNRVWAITLLGFGKSEKPNIEYTELVWAEMLRDFIIEVVGESAHLVGNSIGGYIIAIVARLWPALVKSVVLINSGGNVIPGYSSVLFAKERRTSGASWLGTKFLLFYLRLTLKDIVKNCYPSKTERVDNWLIDEMLRADKVMIIQGMRDPISDSKSTVTMLKEHCAGFIIKELDAGHCPHDELPDEVNSIICEWIVNRSSKLPAQRQCKIPPAVRAATLDIVSYNMSTSAPSISFLVLLFTKSVQWNQSKSLRNASLLNPVLEGSHAAFSKEMQSPRFQAILRVTSGRKKRVPEIKSFSHELNSKGVRPFPVWKSRAFGHMEEIMVAVKARFEKLKEEVDFDLGAFAGDLVGMLEKSTQSHPEWKENFEDLLVIARRCAKMSPGEFWVKCEGIVQNLDDRRQEIPMGALKQAHTRLLFILTRCTRLVQFQKESGYEEEHILSLHQLSDLGVYPEQVVEATQQSYSGSLGGKEVNEKQVRKSREQEKICGVEEVEVGTAKSVESTGSYRMSSWKKLPSAAEKNQKGNDVADTPSKEKSDRLHAKDDTKTCGDYSTEHLDTSSCHLEHSEVPASAQTVSWGIWMDQQNVAYENLMICRICEVEIPTVHVEEHSQICTIADRCDLKGLTVNERLERVAEALERIMESWTPKGIETRGNFDVARVYPSQMHEDSDELSPKRIDLSRFSESILDCIPDVDNSFVMEDLNVLPDISCDAHSALIREQGTRTSSAGSSTPRSPLQTPRTSHLEMLLSGGRAIPELESSQQIHKLLDIARSVANVSNCDYTALEYMLERLEDLKYAIQDRKVDALVVETFGRRIEKLLQEKYVHLCGQIEDEKLDSSNGMADEESSVEDEAVRSLRVSPINPCSKDRTSIEDFEIIKPISRGAFGRVFLARKRATGDLFAIKVLKKADMIRKNAVESILAERNILILVRNPFVVRFFYSFTCRENLYLVMEYLNGGDLYSLLRNLGCLDEDMARVYIAEVVLALEYLHSLNVIHRDLKPDNLLIGQDGHIKLTDFGLSKVGLISSTDDLSGPSVSGTGFVPDDEPKSESSSERAQRQKHSIVGTPDYLAPEILLGMGHSATADWWSVGVILFEVLVGIPPFNAEHPQQIFNNIINRDIPWPKVPEEMSPEAYDLIDKLLTDNPVQRLGATGTREVKQHPFFKDINWDTLARQKAMFIPSTDAHDTSYFMSRYIWNPEDDHVNGASDFDDMTETCSSGSCSNIQDEDGDECGSLADFSAPNLDVQYSFSNFSFKERPKNLHSSFWIHCNLSQLASINYDLLVKNTKESPDASKSSVP</sequence>